<evidence type="ECO:0000256" key="2">
    <source>
        <dbReference type="SAM" id="MobiDB-lite"/>
    </source>
</evidence>
<feature type="region of interest" description="Disordered" evidence="2">
    <location>
        <begin position="332"/>
        <end position="353"/>
    </location>
</feature>
<comment type="similarity">
    <text evidence="1">Belongs to the 3-hydroxyacyl-CoA dehydrogenase family.</text>
</comment>
<accession>A0A7G1II52</accession>
<evidence type="ECO:0000259" key="3">
    <source>
        <dbReference type="Pfam" id="PF02737"/>
    </source>
</evidence>
<evidence type="ECO:0000256" key="1">
    <source>
        <dbReference type="ARBA" id="ARBA00009463"/>
    </source>
</evidence>
<feature type="compositionally biased region" description="Low complexity" evidence="2">
    <location>
        <begin position="334"/>
        <end position="353"/>
    </location>
</feature>
<reference evidence="4 5" key="1">
    <citation type="submission" date="2020-07" db="EMBL/GenBank/DDBJ databases">
        <title>Mycobacterium kansasii (former subtype) with zoonotic potential isolated from diseased indoor pet cat, Japan.</title>
        <authorList>
            <person name="Fukano H."/>
            <person name="Terazono T."/>
            <person name="Hoshino Y."/>
        </authorList>
    </citation>
    <scope>NUCLEOTIDE SEQUENCE [LARGE SCALE GENOMIC DNA]</scope>
    <source>
        <strain evidence="4 5">Kuro-I</strain>
    </source>
</reference>
<dbReference type="Pfam" id="PF02737">
    <property type="entry name" value="3HCDH_N"/>
    <property type="match status" value="1"/>
</dbReference>
<sequence length="353" mass="37878">MSTPPEVRRLIDALAEDVYDAYYGIEYSGPQYSRGQGMQAARYLARKLIRQGWRKTADHSLPIARMGRRRVTTLRRTSAASCNRQLTLAGRTCPGIAVTWTRCDHWVQRVGRLLAAGRRCAATSTVMGQGMNTDKIGDGNIGAATTQPASYAIPADIEQRPVLVLGAGTLGARIALMFALGGSRVRIYNRTPDRAESAKRFVADQLPHVRDMLAVSDPPPGTVEVVTPLEDAVRGAWLIIESVAEDLAIKRPLLAAVDDLADQDAIVATNSSSYPSSQMAGAVKHPERLLNMHFLMPPLANSVELMSCGTTDSAVIDALKNFCPATGSCRSRFGGKASASSSTASGPPSNARR</sequence>
<dbReference type="EMBL" id="AP023343">
    <property type="protein sequence ID" value="BCI90124.1"/>
    <property type="molecule type" value="Genomic_DNA"/>
</dbReference>
<dbReference type="GO" id="GO:0006631">
    <property type="term" value="P:fatty acid metabolic process"/>
    <property type="evidence" value="ECO:0007669"/>
    <property type="project" value="InterPro"/>
</dbReference>
<proteinExistence type="inferred from homology"/>
<protein>
    <recommendedName>
        <fullName evidence="3">3-hydroxyacyl-CoA dehydrogenase NAD binding domain-containing protein</fullName>
    </recommendedName>
</protein>
<feature type="domain" description="3-hydroxyacyl-CoA dehydrogenase NAD binding" evidence="3">
    <location>
        <begin position="162"/>
        <end position="325"/>
    </location>
</feature>
<dbReference type="GO" id="GO:0070403">
    <property type="term" value="F:NAD+ binding"/>
    <property type="evidence" value="ECO:0007669"/>
    <property type="project" value="InterPro"/>
</dbReference>
<dbReference type="InterPro" id="IPR036291">
    <property type="entry name" value="NAD(P)-bd_dom_sf"/>
</dbReference>
<evidence type="ECO:0000313" key="4">
    <source>
        <dbReference type="EMBL" id="BCI90124.1"/>
    </source>
</evidence>
<dbReference type="Proteomes" id="UP000516380">
    <property type="component" value="Chromosome"/>
</dbReference>
<dbReference type="InterPro" id="IPR006176">
    <property type="entry name" value="3-OHacyl-CoA_DH_NAD-bd"/>
</dbReference>
<dbReference type="AlphaFoldDB" id="A0A7G1II52"/>
<dbReference type="SUPFAM" id="SSF51735">
    <property type="entry name" value="NAD(P)-binding Rossmann-fold domains"/>
    <property type="match status" value="1"/>
</dbReference>
<dbReference type="PANTHER" id="PTHR48075:SF3">
    <property type="entry name" value="3-HYDROXYACYL-COA DEHYDROGENASE"/>
    <property type="match status" value="1"/>
</dbReference>
<dbReference type="PANTHER" id="PTHR48075">
    <property type="entry name" value="3-HYDROXYACYL-COA DEHYDROGENASE FAMILY PROTEIN"/>
    <property type="match status" value="1"/>
</dbReference>
<gene>
    <name evidence="4" type="ORF">NIIDMKKI_53300</name>
</gene>
<dbReference type="Gene3D" id="3.40.50.720">
    <property type="entry name" value="NAD(P)-binding Rossmann-like Domain"/>
    <property type="match status" value="1"/>
</dbReference>
<keyword evidence="5" id="KW-1185">Reference proteome</keyword>
<evidence type="ECO:0000313" key="5">
    <source>
        <dbReference type="Proteomes" id="UP000516380"/>
    </source>
</evidence>
<dbReference type="GO" id="GO:0016491">
    <property type="term" value="F:oxidoreductase activity"/>
    <property type="evidence" value="ECO:0007669"/>
    <property type="project" value="TreeGrafter"/>
</dbReference>
<name>A0A7G1II52_MYCKA</name>
<organism evidence="4 5">
    <name type="scientific">Mycobacterium kansasii</name>
    <dbReference type="NCBI Taxonomy" id="1768"/>
    <lineage>
        <taxon>Bacteria</taxon>
        <taxon>Bacillati</taxon>
        <taxon>Actinomycetota</taxon>
        <taxon>Actinomycetes</taxon>
        <taxon>Mycobacteriales</taxon>
        <taxon>Mycobacteriaceae</taxon>
        <taxon>Mycobacterium</taxon>
    </lineage>
</organism>